<dbReference type="SUPFAM" id="SSF55681">
    <property type="entry name" value="Class II aaRS and biotin synthetases"/>
    <property type="match status" value="1"/>
</dbReference>
<reference evidence="8" key="1">
    <citation type="journal article" date="2015" name="Genome Announc.">
        <title>Draft genome sequence of the fungus Penicillium brasilianum MG11.</title>
        <authorList>
            <person name="Horn F."/>
            <person name="Linde J."/>
            <person name="Mattern D.J."/>
            <person name="Walther G."/>
            <person name="Guthke R."/>
            <person name="Brakhage A.A."/>
            <person name="Valiante V."/>
        </authorList>
    </citation>
    <scope>NUCLEOTIDE SEQUENCE [LARGE SCALE GENOMIC DNA]</scope>
    <source>
        <strain evidence="8">MG11</strain>
    </source>
</reference>
<dbReference type="InterPro" id="IPR045864">
    <property type="entry name" value="aa-tRNA-synth_II/BPL/LPL"/>
</dbReference>
<dbReference type="PANTHER" id="PTHR43450">
    <property type="entry name" value="ASPARTYL-TRNA SYNTHETASE"/>
    <property type="match status" value="1"/>
</dbReference>
<dbReference type="EMBL" id="CDHK01000013">
    <property type="protein sequence ID" value="CEJ61929.1"/>
    <property type="molecule type" value="Genomic_DNA"/>
</dbReference>
<evidence type="ECO:0000313" key="7">
    <source>
        <dbReference type="EMBL" id="CEJ61929.1"/>
    </source>
</evidence>
<dbReference type="CDD" id="cd04320">
    <property type="entry name" value="AspRS_cyto_N"/>
    <property type="match status" value="1"/>
</dbReference>
<keyword evidence="3" id="KW-0547">Nucleotide-binding</keyword>
<dbReference type="InterPro" id="IPR012340">
    <property type="entry name" value="NA-bd_OB-fold"/>
</dbReference>
<dbReference type="GO" id="GO:0005524">
    <property type="term" value="F:ATP binding"/>
    <property type="evidence" value="ECO:0007669"/>
    <property type="project" value="InterPro"/>
</dbReference>
<dbReference type="SUPFAM" id="SSF50249">
    <property type="entry name" value="Nucleic acid-binding proteins"/>
    <property type="match status" value="1"/>
</dbReference>
<dbReference type="GO" id="GO:0006422">
    <property type="term" value="P:aspartyl-tRNA aminoacylation"/>
    <property type="evidence" value="ECO:0007669"/>
    <property type="project" value="InterPro"/>
</dbReference>
<dbReference type="InterPro" id="IPR006195">
    <property type="entry name" value="aa-tRNA-synth_II"/>
</dbReference>
<dbReference type="Pfam" id="PF00152">
    <property type="entry name" value="tRNA-synt_2"/>
    <property type="match status" value="1"/>
</dbReference>
<proteinExistence type="predicted"/>
<evidence type="ECO:0000256" key="1">
    <source>
        <dbReference type="ARBA" id="ARBA00022490"/>
    </source>
</evidence>
<evidence type="ECO:0000256" key="5">
    <source>
        <dbReference type="ARBA" id="ARBA00023146"/>
    </source>
</evidence>
<gene>
    <name evidence="7" type="ORF">PMG11_10445</name>
</gene>
<feature type="domain" description="Aminoacyl-transfer RNA synthetases class-II family profile" evidence="6">
    <location>
        <begin position="122"/>
        <end position="319"/>
    </location>
</feature>
<keyword evidence="4" id="KW-0067">ATP-binding</keyword>
<dbReference type="GO" id="GO:0017101">
    <property type="term" value="C:aminoacyl-tRNA synthetase multienzyme complex"/>
    <property type="evidence" value="ECO:0007669"/>
    <property type="project" value="TreeGrafter"/>
</dbReference>
<evidence type="ECO:0000256" key="3">
    <source>
        <dbReference type="ARBA" id="ARBA00022741"/>
    </source>
</evidence>
<evidence type="ECO:0000259" key="6">
    <source>
        <dbReference type="PROSITE" id="PS50862"/>
    </source>
</evidence>
<dbReference type="InterPro" id="IPR004364">
    <property type="entry name" value="Aa-tRNA-synt_II"/>
</dbReference>
<dbReference type="PANTHER" id="PTHR43450:SF2">
    <property type="entry name" value="ASPARTATE--TRNA LIGASE"/>
    <property type="match status" value="1"/>
</dbReference>
<organism evidence="7 8">
    <name type="scientific">Penicillium brasilianum</name>
    <dbReference type="NCBI Taxonomy" id="104259"/>
    <lineage>
        <taxon>Eukaryota</taxon>
        <taxon>Fungi</taxon>
        <taxon>Dikarya</taxon>
        <taxon>Ascomycota</taxon>
        <taxon>Pezizomycotina</taxon>
        <taxon>Eurotiomycetes</taxon>
        <taxon>Eurotiomycetidae</taxon>
        <taxon>Eurotiales</taxon>
        <taxon>Aspergillaceae</taxon>
        <taxon>Penicillium</taxon>
    </lineage>
</organism>
<sequence>MRRMSAKLVFLVFRKQLSTFQGVLHEKPGVSLLAMISWAENLRVGSFLRVRGNIQRPDASVLGCSIHDAELAIDSLHLLVNREEPLPFSIYEAEIHNNHIPDRTRLSNCLLDLRTATSQSIFRLKSAACNFFRRALDEQSFIEIHTPKLQGAATESGASVFQVIDFGRSAFLAQSPQLGKQMAITADFNRVYEIFAVFRAENSNTHRDLTEYTGLDIEMAIGEHYHEMLETLDATIKNILSGIYNNYRPKIETVKHQLPSQNVVWLGKTPIIRFTDGIQMLNDSDLATRDEIRLGQLVKEEHGTDYYILDKFPRGARPF</sequence>
<dbReference type="AlphaFoldDB" id="A0A0F7TYX2"/>
<accession>A0A0F7TYX2</accession>
<dbReference type="GO" id="GO:0003723">
    <property type="term" value="F:RNA binding"/>
    <property type="evidence" value="ECO:0007669"/>
    <property type="project" value="TreeGrafter"/>
</dbReference>
<dbReference type="OrthoDB" id="372395at2759"/>
<evidence type="ECO:0000256" key="4">
    <source>
        <dbReference type="ARBA" id="ARBA00022840"/>
    </source>
</evidence>
<evidence type="ECO:0000256" key="2">
    <source>
        <dbReference type="ARBA" id="ARBA00022598"/>
    </source>
</evidence>
<keyword evidence="8" id="KW-1185">Reference proteome</keyword>
<protein>
    <submittedName>
        <fullName evidence="7">Putative Aspartyl-tRNA synthetase, cytoplasmic</fullName>
    </submittedName>
</protein>
<dbReference type="GO" id="GO:0005829">
    <property type="term" value="C:cytosol"/>
    <property type="evidence" value="ECO:0007669"/>
    <property type="project" value="TreeGrafter"/>
</dbReference>
<keyword evidence="2" id="KW-0436">Ligase</keyword>
<dbReference type="InterPro" id="IPR004523">
    <property type="entry name" value="Asp-tRNA_synthase_2"/>
</dbReference>
<evidence type="ECO:0000313" key="8">
    <source>
        <dbReference type="Proteomes" id="UP000042958"/>
    </source>
</evidence>
<dbReference type="PROSITE" id="PS50862">
    <property type="entry name" value="AA_TRNA_LIGASE_II"/>
    <property type="match status" value="1"/>
</dbReference>
<dbReference type="Gene3D" id="2.40.50.140">
    <property type="entry name" value="Nucleic acid-binding proteins"/>
    <property type="match status" value="1"/>
</dbReference>
<keyword evidence="1" id="KW-0963">Cytoplasm</keyword>
<dbReference type="Gene3D" id="3.30.930.10">
    <property type="entry name" value="Bira Bifunctional Protein, Domain 2"/>
    <property type="match status" value="1"/>
</dbReference>
<dbReference type="GO" id="GO:0004815">
    <property type="term" value="F:aspartate-tRNA ligase activity"/>
    <property type="evidence" value="ECO:0007669"/>
    <property type="project" value="InterPro"/>
</dbReference>
<dbReference type="Proteomes" id="UP000042958">
    <property type="component" value="Unassembled WGS sequence"/>
</dbReference>
<name>A0A0F7TYX2_PENBI</name>
<dbReference type="STRING" id="104259.A0A0F7TYX2"/>
<keyword evidence="5 7" id="KW-0030">Aminoacyl-tRNA synthetase</keyword>